<evidence type="ECO:0000313" key="4">
    <source>
        <dbReference type="Proteomes" id="UP000235371"/>
    </source>
</evidence>
<dbReference type="InterPro" id="IPR001841">
    <property type="entry name" value="Znf_RING"/>
</dbReference>
<dbReference type="GeneID" id="36588439"/>
<keyword evidence="1" id="KW-0863">Zinc-finger</keyword>
<keyword evidence="4" id="KW-1185">Reference proteome</keyword>
<dbReference type="SUPFAM" id="SSF57850">
    <property type="entry name" value="RING/U-box"/>
    <property type="match status" value="1"/>
</dbReference>
<organism evidence="3 4">
    <name type="scientific">Hyaloscypha bicolor E</name>
    <dbReference type="NCBI Taxonomy" id="1095630"/>
    <lineage>
        <taxon>Eukaryota</taxon>
        <taxon>Fungi</taxon>
        <taxon>Dikarya</taxon>
        <taxon>Ascomycota</taxon>
        <taxon>Pezizomycotina</taxon>
        <taxon>Leotiomycetes</taxon>
        <taxon>Helotiales</taxon>
        <taxon>Hyaloscyphaceae</taxon>
        <taxon>Hyaloscypha</taxon>
        <taxon>Hyaloscypha bicolor</taxon>
    </lineage>
</organism>
<dbReference type="Pfam" id="PF13639">
    <property type="entry name" value="zf-RING_2"/>
    <property type="match status" value="1"/>
</dbReference>
<keyword evidence="1" id="KW-0479">Metal-binding</keyword>
<evidence type="ECO:0000256" key="1">
    <source>
        <dbReference type="PROSITE-ProRule" id="PRU00175"/>
    </source>
</evidence>
<dbReference type="SMART" id="SM00184">
    <property type="entry name" value="RING"/>
    <property type="match status" value="1"/>
</dbReference>
<dbReference type="RefSeq" id="XP_024735504.1">
    <property type="nucleotide sequence ID" value="XM_024880362.1"/>
</dbReference>
<sequence>MTIHDPPPSTPTAHGLTRDQILALHTHGSKQTCHALLNTSQPPLTNPLVTCLICIHPYHSANVDGNVEVPVMTACGHVFGDGCLGVWMEESEKGGGGGNNGGTCPMCRFVLRYRECGHIIRAVPTMKPSC</sequence>
<evidence type="ECO:0000259" key="2">
    <source>
        <dbReference type="PROSITE" id="PS50089"/>
    </source>
</evidence>
<dbReference type="PROSITE" id="PS50089">
    <property type="entry name" value="ZF_RING_2"/>
    <property type="match status" value="1"/>
</dbReference>
<dbReference type="Gene3D" id="3.30.40.10">
    <property type="entry name" value="Zinc/RING finger domain, C3HC4 (zinc finger)"/>
    <property type="match status" value="1"/>
</dbReference>
<dbReference type="GO" id="GO:0008270">
    <property type="term" value="F:zinc ion binding"/>
    <property type="evidence" value="ECO:0007669"/>
    <property type="project" value="UniProtKB-KW"/>
</dbReference>
<feature type="domain" description="RING-type" evidence="2">
    <location>
        <begin position="51"/>
        <end position="108"/>
    </location>
</feature>
<dbReference type="InterPro" id="IPR013083">
    <property type="entry name" value="Znf_RING/FYVE/PHD"/>
</dbReference>
<dbReference type="OrthoDB" id="8062037at2759"/>
<protein>
    <recommendedName>
        <fullName evidence="2">RING-type domain-containing protein</fullName>
    </recommendedName>
</protein>
<reference evidence="3 4" key="1">
    <citation type="submission" date="2016-04" db="EMBL/GenBank/DDBJ databases">
        <title>A degradative enzymes factory behind the ericoid mycorrhizal symbiosis.</title>
        <authorList>
            <consortium name="DOE Joint Genome Institute"/>
            <person name="Martino E."/>
            <person name="Morin E."/>
            <person name="Grelet G."/>
            <person name="Kuo A."/>
            <person name="Kohler A."/>
            <person name="Daghino S."/>
            <person name="Barry K."/>
            <person name="Choi C."/>
            <person name="Cichocki N."/>
            <person name="Clum A."/>
            <person name="Copeland A."/>
            <person name="Hainaut M."/>
            <person name="Haridas S."/>
            <person name="Labutti K."/>
            <person name="Lindquist E."/>
            <person name="Lipzen A."/>
            <person name="Khouja H.-R."/>
            <person name="Murat C."/>
            <person name="Ohm R."/>
            <person name="Olson A."/>
            <person name="Spatafora J."/>
            <person name="Veneault-Fourrey C."/>
            <person name="Henrissat B."/>
            <person name="Grigoriev I."/>
            <person name="Martin F."/>
            <person name="Perotto S."/>
        </authorList>
    </citation>
    <scope>NUCLEOTIDE SEQUENCE [LARGE SCALE GENOMIC DNA]</scope>
    <source>
        <strain evidence="3 4">E</strain>
    </source>
</reference>
<evidence type="ECO:0000313" key="3">
    <source>
        <dbReference type="EMBL" id="PMD58600.1"/>
    </source>
</evidence>
<dbReference type="Proteomes" id="UP000235371">
    <property type="component" value="Unassembled WGS sequence"/>
</dbReference>
<keyword evidence="1" id="KW-0862">Zinc</keyword>
<name>A0A2J6T6F8_9HELO</name>
<dbReference type="AlphaFoldDB" id="A0A2J6T6F8"/>
<dbReference type="EMBL" id="KZ613817">
    <property type="protein sequence ID" value="PMD58600.1"/>
    <property type="molecule type" value="Genomic_DNA"/>
</dbReference>
<accession>A0A2J6T6F8</accession>
<proteinExistence type="predicted"/>
<dbReference type="InParanoid" id="A0A2J6T6F8"/>
<gene>
    <name evidence="3" type="ORF">K444DRAFT_613494</name>
</gene>
<dbReference type="STRING" id="1095630.A0A2J6T6F8"/>